<gene>
    <name evidence="1" type="ORF">HNR42_002212</name>
</gene>
<dbReference type="RefSeq" id="WP_183987514.1">
    <property type="nucleotide sequence ID" value="NZ_JACHHG010000007.1"/>
</dbReference>
<dbReference type="CDD" id="cd00090">
    <property type="entry name" value="HTH_ARSR"/>
    <property type="match status" value="1"/>
</dbReference>
<dbReference type="Gene3D" id="1.10.10.10">
    <property type="entry name" value="Winged helix-like DNA-binding domain superfamily/Winged helix DNA-binding domain"/>
    <property type="match status" value="1"/>
</dbReference>
<evidence type="ECO:0000313" key="2">
    <source>
        <dbReference type="Proteomes" id="UP000569951"/>
    </source>
</evidence>
<name>A0A841HZF5_9DEIO</name>
<dbReference type="GO" id="GO:0003677">
    <property type="term" value="F:DNA binding"/>
    <property type="evidence" value="ECO:0007669"/>
    <property type="project" value="UniProtKB-KW"/>
</dbReference>
<dbReference type="EMBL" id="JACHHG010000007">
    <property type="protein sequence ID" value="MBB6098777.1"/>
    <property type="molecule type" value="Genomic_DNA"/>
</dbReference>
<dbReference type="InterPro" id="IPR036390">
    <property type="entry name" value="WH_DNA-bd_sf"/>
</dbReference>
<protein>
    <submittedName>
        <fullName evidence="1">DNA-binding MarR family transcriptional regulator</fullName>
    </submittedName>
</protein>
<keyword evidence="2" id="KW-1185">Reference proteome</keyword>
<keyword evidence="1" id="KW-0238">DNA-binding</keyword>
<reference evidence="1 2" key="1">
    <citation type="submission" date="2020-08" db="EMBL/GenBank/DDBJ databases">
        <title>Genomic Encyclopedia of Type Strains, Phase IV (KMG-IV): sequencing the most valuable type-strain genomes for metagenomic binning, comparative biology and taxonomic classification.</title>
        <authorList>
            <person name="Goeker M."/>
        </authorList>
    </citation>
    <scope>NUCLEOTIDE SEQUENCE [LARGE SCALE GENOMIC DNA]</scope>
    <source>
        <strain evidence="1 2">DSM 21458</strain>
    </source>
</reference>
<dbReference type="Proteomes" id="UP000569951">
    <property type="component" value="Unassembled WGS sequence"/>
</dbReference>
<comment type="caution">
    <text evidence="1">The sequence shown here is derived from an EMBL/GenBank/DDBJ whole genome shotgun (WGS) entry which is preliminary data.</text>
</comment>
<evidence type="ECO:0000313" key="1">
    <source>
        <dbReference type="EMBL" id="MBB6098777.1"/>
    </source>
</evidence>
<dbReference type="SUPFAM" id="SSF46785">
    <property type="entry name" value="Winged helix' DNA-binding domain"/>
    <property type="match status" value="1"/>
</dbReference>
<dbReference type="AlphaFoldDB" id="A0A841HZF5"/>
<organism evidence="1 2">
    <name type="scientific">Deinobacterium chartae</name>
    <dbReference type="NCBI Taxonomy" id="521158"/>
    <lineage>
        <taxon>Bacteria</taxon>
        <taxon>Thermotogati</taxon>
        <taxon>Deinococcota</taxon>
        <taxon>Deinococci</taxon>
        <taxon>Deinococcales</taxon>
        <taxon>Deinococcaceae</taxon>
        <taxon>Deinobacterium</taxon>
    </lineage>
</organism>
<dbReference type="InterPro" id="IPR036388">
    <property type="entry name" value="WH-like_DNA-bd_sf"/>
</dbReference>
<accession>A0A841HZF5</accession>
<dbReference type="Pfam" id="PF12840">
    <property type="entry name" value="HTH_20"/>
    <property type="match status" value="1"/>
</dbReference>
<sequence>MTPASPPPTPLEVTTPAAREVLLDPRRRRFLLPFLAAERSVGEAARDLRVKPNTMYRRVTQLLEAGLLVVSRSEARGGRLQRRYRAAARNFFVPFHDSPHATVHGLLEEHDRRWQDLLNRGLERRLQAAERGRVGYLLEDPGNGELQSRVAQEREGTYMRVDEPDALSGWSLVYLTAEQARELGQTLRRLEAQSGRSREGRPYLLRLAVAPAALEGS</sequence>
<dbReference type="InterPro" id="IPR011991">
    <property type="entry name" value="ArsR-like_HTH"/>
</dbReference>
<proteinExistence type="predicted"/>